<gene>
    <name evidence="1" type="ORF">C9374_004035</name>
</gene>
<protein>
    <submittedName>
        <fullName evidence="1">Uncharacterized protein</fullName>
    </submittedName>
</protein>
<name>A0AA88H944_NAELO</name>
<accession>A0AA88H944</accession>
<dbReference type="AlphaFoldDB" id="A0AA88H944"/>
<sequence length="310" mass="36440">MLPSFHPANPSLENTHDRMDFTKIPHELLPSIALFQIDSPKNMLMWFLIHPKLFYENMYVRKQLTDHLQRLWFNKYYQEYYLWNGSGGHSHGQDCNNEKNRHHNSELRRNNLQVHLKELFQLRVICQGVKTEHLLALHRGTILQIEDNWEAMNRWIGDYMSLSTLFQMKFTLLTDLCSVYNEDYKCHLLKMSYAFKPCNSSLVEEHSVNLNQITSYRVCIHIHFEIRTSMSLGSLQDAPRSVLMVTTTSQKIACKQFLIQADSNDFKKGILVFIGEFSTNVMLNGNSLPLKFMYGVSGYTYSEEFYLELK</sequence>
<proteinExistence type="predicted"/>
<evidence type="ECO:0000313" key="1">
    <source>
        <dbReference type="EMBL" id="KAG2394271.1"/>
    </source>
</evidence>
<dbReference type="Proteomes" id="UP000816034">
    <property type="component" value="Unassembled WGS sequence"/>
</dbReference>
<dbReference type="EMBL" id="PYSW02000001">
    <property type="protein sequence ID" value="KAG2394271.1"/>
    <property type="molecule type" value="Genomic_DNA"/>
</dbReference>
<comment type="caution">
    <text evidence="1">The sequence shown here is derived from an EMBL/GenBank/DDBJ whole genome shotgun (WGS) entry which is preliminary data.</text>
</comment>
<evidence type="ECO:0000313" key="2">
    <source>
        <dbReference type="Proteomes" id="UP000816034"/>
    </source>
</evidence>
<dbReference type="GeneID" id="68096490"/>
<reference evidence="1 2" key="1">
    <citation type="journal article" date="2018" name="BMC Genomics">
        <title>The genome of Naegleria lovaniensis, the basis for a comparative approach to unravel pathogenicity factors of the human pathogenic amoeba N. fowleri.</title>
        <authorList>
            <person name="Liechti N."/>
            <person name="Schurch N."/>
            <person name="Bruggmann R."/>
            <person name="Wittwer M."/>
        </authorList>
    </citation>
    <scope>NUCLEOTIDE SEQUENCE [LARGE SCALE GENOMIC DNA]</scope>
    <source>
        <strain evidence="1 2">ATCC 30569</strain>
    </source>
</reference>
<keyword evidence="2" id="KW-1185">Reference proteome</keyword>
<organism evidence="1 2">
    <name type="scientific">Naegleria lovaniensis</name>
    <name type="common">Amoeba</name>
    <dbReference type="NCBI Taxonomy" id="51637"/>
    <lineage>
        <taxon>Eukaryota</taxon>
        <taxon>Discoba</taxon>
        <taxon>Heterolobosea</taxon>
        <taxon>Tetramitia</taxon>
        <taxon>Eutetramitia</taxon>
        <taxon>Vahlkampfiidae</taxon>
        <taxon>Naegleria</taxon>
    </lineage>
</organism>
<dbReference type="RefSeq" id="XP_044556165.1">
    <property type="nucleotide sequence ID" value="XM_044693630.1"/>
</dbReference>